<keyword evidence="2" id="KW-0175">Coiled coil</keyword>
<organism evidence="3 4">
    <name type="scientific">Catenovulum maritimum</name>
    <dbReference type="NCBI Taxonomy" id="1513271"/>
    <lineage>
        <taxon>Bacteria</taxon>
        <taxon>Pseudomonadati</taxon>
        <taxon>Pseudomonadota</taxon>
        <taxon>Gammaproteobacteria</taxon>
        <taxon>Alteromonadales</taxon>
        <taxon>Alteromonadaceae</taxon>
        <taxon>Catenovulum</taxon>
    </lineage>
</organism>
<dbReference type="AlphaFoldDB" id="A0A0J8GR55"/>
<keyword evidence="4" id="KW-1185">Reference proteome</keyword>
<dbReference type="SUPFAM" id="SSF56954">
    <property type="entry name" value="Outer membrane efflux proteins (OEP)"/>
    <property type="match status" value="1"/>
</dbReference>
<evidence type="ECO:0000313" key="4">
    <source>
        <dbReference type="Proteomes" id="UP000037600"/>
    </source>
</evidence>
<dbReference type="Pfam" id="PF02321">
    <property type="entry name" value="OEP"/>
    <property type="match status" value="2"/>
</dbReference>
<name>A0A0J8GR55_9ALTE</name>
<evidence type="ECO:0000256" key="2">
    <source>
        <dbReference type="SAM" id="Coils"/>
    </source>
</evidence>
<dbReference type="EMBL" id="LAZL01000012">
    <property type="protein sequence ID" value="KMT65315.1"/>
    <property type="molecule type" value="Genomic_DNA"/>
</dbReference>
<dbReference type="Proteomes" id="UP000037600">
    <property type="component" value="Unassembled WGS sequence"/>
</dbReference>
<comment type="caution">
    <text evidence="3">The sequence shown here is derived from an EMBL/GenBank/DDBJ whole genome shotgun (WGS) entry which is preliminary data.</text>
</comment>
<sequence length="447" mass="50829">MASCSSAPDVNEDLHDGLIIPENWHTQDATEESSVLINLPHSLVENIKLAGLNNLDIKMAYQRLKISEAALSTSESKFWPQVNASLSGRRGQSQVVEKNWTTSYSSGFRVSWELDIWDKLDNLEKAAISDLDAVKFDLEAASKLVTSQIILTYFDIQQASELIEIAKSNLESQTKRVEITEQRLDSGLVDSQDYRLAMNSLKNIESNLIQQQLNLHQSIQKFNLLLGQNSDSLTINPDLNIDIPEQIQVISPKQVLSKRPDLVAAEYRLTSAFYRKKEADKGYLPDIKLTGNLQVNNRVEFSQLFDWQYWLSSLTADITQPIFNAGAIKAEQESRTARQELALVQYQKALLVAWQEIERSLYLEKMLRDKLKTTQDGYTHIKAAEARIIEKYQDGVATSFELLNLQSRRINAQSELTRTRYSILANRVRLILALGESFNINETMEIL</sequence>
<dbReference type="PANTHER" id="PTHR30203:SF23">
    <property type="entry name" value="OUTER MEMBRANE EFFLUX PROTEIN"/>
    <property type="match status" value="1"/>
</dbReference>
<dbReference type="GO" id="GO:0015562">
    <property type="term" value="F:efflux transmembrane transporter activity"/>
    <property type="evidence" value="ECO:0007669"/>
    <property type="project" value="InterPro"/>
</dbReference>
<evidence type="ECO:0000313" key="3">
    <source>
        <dbReference type="EMBL" id="KMT65315.1"/>
    </source>
</evidence>
<dbReference type="InterPro" id="IPR003423">
    <property type="entry name" value="OMP_efflux"/>
</dbReference>
<dbReference type="RefSeq" id="WP_172656517.1">
    <property type="nucleotide sequence ID" value="NZ_KQ130489.1"/>
</dbReference>
<dbReference type="STRING" id="1513271.XM47_09790"/>
<evidence type="ECO:0000256" key="1">
    <source>
        <dbReference type="ARBA" id="ARBA00007613"/>
    </source>
</evidence>
<comment type="similarity">
    <text evidence="1">Belongs to the outer membrane factor (OMF) (TC 1.B.17) family.</text>
</comment>
<dbReference type="Gene3D" id="1.20.1600.10">
    <property type="entry name" value="Outer membrane efflux proteins (OEP)"/>
    <property type="match status" value="1"/>
</dbReference>
<evidence type="ECO:0008006" key="5">
    <source>
        <dbReference type="Google" id="ProtNLM"/>
    </source>
</evidence>
<gene>
    <name evidence="3" type="ORF">XM47_09790</name>
</gene>
<feature type="coiled-coil region" evidence="2">
    <location>
        <begin position="156"/>
        <end position="183"/>
    </location>
</feature>
<protein>
    <recommendedName>
        <fullName evidence="5">RND transporter</fullName>
    </recommendedName>
</protein>
<dbReference type="Gene3D" id="2.20.200.10">
    <property type="entry name" value="Outer membrane efflux proteins (OEP)"/>
    <property type="match status" value="1"/>
</dbReference>
<dbReference type="PANTHER" id="PTHR30203">
    <property type="entry name" value="OUTER MEMBRANE CATION EFFLUX PROTEIN"/>
    <property type="match status" value="1"/>
</dbReference>
<proteinExistence type="inferred from homology"/>
<accession>A0A0J8GR55</accession>
<dbReference type="InterPro" id="IPR010131">
    <property type="entry name" value="MdtP/NodT-like"/>
</dbReference>
<reference evidence="3 4" key="1">
    <citation type="submission" date="2015-04" db="EMBL/GenBank/DDBJ databases">
        <title>Draft Genome Sequence of the Novel Agar-Digesting Marine Bacterium Q1.</title>
        <authorList>
            <person name="Li Y."/>
            <person name="Li D."/>
            <person name="Chen G."/>
            <person name="Du Z."/>
        </authorList>
    </citation>
    <scope>NUCLEOTIDE SEQUENCE [LARGE SCALE GENOMIC DNA]</scope>
    <source>
        <strain evidence="3 4">Q1</strain>
    </source>
</reference>